<proteinExistence type="predicted"/>
<dbReference type="GO" id="GO:0019894">
    <property type="term" value="F:kinesin binding"/>
    <property type="evidence" value="ECO:0007669"/>
    <property type="project" value="TreeGrafter"/>
</dbReference>
<dbReference type="GO" id="GO:0034315">
    <property type="term" value="P:regulation of Arp2/3 complex-mediated actin nucleation"/>
    <property type="evidence" value="ECO:0007669"/>
    <property type="project" value="InterPro"/>
</dbReference>
<dbReference type="InterPro" id="IPR031483">
    <property type="entry name" value="AP1AR"/>
</dbReference>
<keyword evidence="3" id="KW-1185">Reference proteome</keyword>
<dbReference type="GO" id="GO:1900025">
    <property type="term" value="P:negative regulation of substrate adhesion-dependent cell spreading"/>
    <property type="evidence" value="ECO:0007669"/>
    <property type="project" value="InterPro"/>
</dbReference>
<dbReference type="AlphaFoldDB" id="A0AA41NK87"/>
<comment type="caution">
    <text evidence="2">The sequence shown here is derived from an EMBL/GenBank/DDBJ whole genome shotgun (WGS) entry which is preliminary data.</text>
</comment>
<accession>A0AA41NK87</accession>
<dbReference type="GO" id="GO:0035650">
    <property type="term" value="F:AP-1 adaptor complex binding"/>
    <property type="evidence" value="ECO:0007669"/>
    <property type="project" value="InterPro"/>
</dbReference>
<protein>
    <submittedName>
        <fullName evidence="2">AP-1 complex-associated regulatory protein</fullName>
    </submittedName>
</protein>
<name>A0AA41NK87_SCICA</name>
<gene>
    <name evidence="2" type="ORF">SUZIE_215585</name>
</gene>
<reference evidence="2" key="1">
    <citation type="submission" date="2020-03" db="EMBL/GenBank/DDBJ databases">
        <title>Studies in the Genomics of Life Span.</title>
        <authorList>
            <person name="Glass D."/>
        </authorList>
    </citation>
    <scope>NUCLEOTIDE SEQUENCE</scope>
    <source>
        <strain evidence="2">SUZIE</strain>
        <tissue evidence="2">Muscle</tissue>
    </source>
</reference>
<dbReference type="GO" id="GO:2000146">
    <property type="term" value="P:negative regulation of cell motility"/>
    <property type="evidence" value="ECO:0007669"/>
    <property type="project" value="InterPro"/>
</dbReference>
<feature type="region of interest" description="Disordered" evidence="1">
    <location>
        <begin position="1"/>
        <end position="68"/>
    </location>
</feature>
<dbReference type="Proteomes" id="UP001166674">
    <property type="component" value="Unassembled WGS sequence"/>
</dbReference>
<feature type="compositionally biased region" description="Polar residues" evidence="1">
    <location>
        <begin position="1"/>
        <end position="16"/>
    </location>
</feature>
<dbReference type="Pfam" id="PF15745">
    <property type="entry name" value="AP1AR"/>
    <property type="match status" value="1"/>
</dbReference>
<evidence type="ECO:0000313" key="3">
    <source>
        <dbReference type="Proteomes" id="UP001166674"/>
    </source>
</evidence>
<evidence type="ECO:0000256" key="1">
    <source>
        <dbReference type="SAM" id="MobiDB-lite"/>
    </source>
</evidence>
<dbReference type="GO" id="GO:0005768">
    <property type="term" value="C:endosome"/>
    <property type="evidence" value="ECO:0007669"/>
    <property type="project" value="TreeGrafter"/>
</dbReference>
<sequence length="68" mass="7278">MTKPKSTSGNEDSTSLDLGWEDEGMNRVPPMSQPSKTGGRPPAALECSSKKTRRNPTSASEDANGLER</sequence>
<dbReference type="PANTHER" id="PTHR34529">
    <property type="entry name" value="AP-1 COMPLEX-ASSOCIATED REGULATORY PROTEIN"/>
    <property type="match status" value="1"/>
</dbReference>
<dbReference type="EMBL" id="JAATJV010456521">
    <property type="protein sequence ID" value="MBZ3891963.1"/>
    <property type="molecule type" value="Genomic_DNA"/>
</dbReference>
<dbReference type="GO" id="GO:0048203">
    <property type="term" value="P:vesicle targeting, trans-Golgi to endosome"/>
    <property type="evidence" value="ECO:0007669"/>
    <property type="project" value="InterPro"/>
</dbReference>
<organism evidence="2 3">
    <name type="scientific">Sciurus carolinensis</name>
    <name type="common">Eastern gray squirrel</name>
    <dbReference type="NCBI Taxonomy" id="30640"/>
    <lineage>
        <taxon>Eukaryota</taxon>
        <taxon>Metazoa</taxon>
        <taxon>Chordata</taxon>
        <taxon>Craniata</taxon>
        <taxon>Vertebrata</taxon>
        <taxon>Euteleostomi</taxon>
        <taxon>Mammalia</taxon>
        <taxon>Eutheria</taxon>
        <taxon>Euarchontoglires</taxon>
        <taxon>Glires</taxon>
        <taxon>Rodentia</taxon>
        <taxon>Sciuromorpha</taxon>
        <taxon>Sciuridae</taxon>
        <taxon>Sciurinae</taxon>
        <taxon>Sciurini</taxon>
        <taxon>Sciurus</taxon>
    </lineage>
</organism>
<dbReference type="PANTHER" id="PTHR34529:SF1">
    <property type="entry name" value="AP-1 COMPLEX-ASSOCIATED REGULATORY PROTEIN"/>
    <property type="match status" value="1"/>
</dbReference>
<dbReference type="GO" id="GO:0005829">
    <property type="term" value="C:cytosol"/>
    <property type="evidence" value="ECO:0007669"/>
    <property type="project" value="GOC"/>
</dbReference>
<evidence type="ECO:0000313" key="2">
    <source>
        <dbReference type="EMBL" id="MBZ3891963.1"/>
    </source>
</evidence>